<dbReference type="Proteomes" id="UP000536835">
    <property type="component" value="Unassembled WGS sequence"/>
</dbReference>
<name>A0A7Y3W406_9PROT</name>
<evidence type="ECO:0000259" key="6">
    <source>
        <dbReference type="Pfam" id="PF24827"/>
    </source>
</evidence>
<dbReference type="PANTHER" id="PTHR37326:SF1">
    <property type="entry name" value="BLL3975 PROTEIN"/>
    <property type="match status" value="1"/>
</dbReference>
<protein>
    <submittedName>
        <fullName evidence="7">Succinylglutamate desuccinylase/aspartoacylase family protein</fullName>
    </submittedName>
</protein>
<dbReference type="GO" id="GO:0016788">
    <property type="term" value="F:hydrolase activity, acting on ester bonds"/>
    <property type="evidence" value="ECO:0007669"/>
    <property type="project" value="InterPro"/>
</dbReference>
<feature type="region of interest" description="Disordered" evidence="5">
    <location>
        <begin position="1"/>
        <end position="24"/>
    </location>
</feature>
<organism evidence="7 8">
    <name type="scientific">Parvularcula mediterranea</name>
    <dbReference type="NCBI Taxonomy" id="2732508"/>
    <lineage>
        <taxon>Bacteria</taxon>
        <taxon>Pseudomonadati</taxon>
        <taxon>Pseudomonadota</taxon>
        <taxon>Alphaproteobacteria</taxon>
        <taxon>Parvularculales</taxon>
        <taxon>Parvularculaceae</taxon>
        <taxon>Parvularcula</taxon>
    </lineage>
</organism>
<comment type="caution">
    <text evidence="7">The sequence shown here is derived from an EMBL/GenBank/DDBJ whole genome shotgun (WGS) entry which is preliminary data.</text>
</comment>
<keyword evidence="8" id="KW-1185">Reference proteome</keyword>
<dbReference type="InterPro" id="IPR053138">
    <property type="entry name" value="N-alpha-Ac-DABA_deacetylase"/>
</dbReference>
<dbReference type="RefSeq" id="WP_173195676.1">
    <property type="nucleotide sequence ID" value="NZ_JABFCX010000001.1"/>
</dbReference>
<keyword evidence="3" id="KW-0378">Hydrolase</keyword>
<dbReference type="GO" id="GO:0046872">
    <property type="term" value="F:metal ion binding"/>
    <property type="evidence" value="ECO:0007669"/>
    <property type="project" value="UniProtKB-KW"/>
</dbReference>
<sequence>MSTPSPVNRETHELPSSGGKSYPPIEMWRFGEPGARPKAYIQAGLHADELPGMLVLRRLREALEEKAARGEILGEIVLVPVCNPIGLSQTKGGYLVGRVDEATDRNFNRGYPDLCALVQEKVSGKLGDDADENVRIIRKAMRKKVAAIEPADAYETMQKALFLESCDSDIVLDVHADNEAQLHLYTGTVNWPDAKDLAAELDARAVLLSDESGGEPFDESNGHAWVKLGAAFPDKPILQACLSATVELRSNNSVSAEDARRDASALLRFLTRRGLVAGEEGAVPRLLCDAHPLRAMQQLRSPAEGLIVYKARLGDTVRTGDVLAEIVPPLGGEPSEVLAETDGVLFARHDQRWAWEGKVIGKVAGREVLEARKGKLLTD</sequence>
<dbReference type="SUPFAM" id="SSF53187">
    <property type="entry name" value="Zn-dependent exopeptidases"/>
    <property type="match status" value="1"/>
</dbReference>
<dbReference type="InterPro" id="IPR055438">
    <property type="entry name" value="AstE_AspA_cat"/>
</dbReference>
<dbReference type="AlphaFoldDB" id="A0A7Y3W406"/>
<keyword evidence="4" id="KW-0862">Zinc</keyword>
<evidence type="ECO:0000256" key="4">
    <source>
        <dbReference type="ARBA" id="ARBA00022833"/>
    </source>
</evidence>
<reference evidence="7 8" key="1">
    <citation type="submission" date="2020-05" db="EMBL/GenBank/DDBJ databases">
        <title>Parvularcula mediterraneae sp. nov., isolated from polypropylene straw from shallow seawater of the seashore of Laganas in Zakynthos island, Greece.</title>
        <authorList>
            <person name="Szabo I."/>
            <person name="Al-Omari J."/>
            <person name="Rado J."/>
            <person name="Szerdahelyi G.S."/>
        </authorList>
    </citation>
    <scope>NUCLEOTIDE SEQUENCE [LARGE SCALE GENOMIC DNA]</scope>
    <source>
        <strain evidence="7 8">ZS-1/3</strain>
    </source>
</reference>
<comment type="cofactor">
    <cofactor evidence="1">
        <name>Zn(2+)</name>
        <dbReference type="ChEBI" id="CHEBI:29105"/>
    </cofactor>
</comment>
<evidence type="ECO:0000313" key="7">
    <source>
        <dbReference type="EMBL" id="NNU14767.1"/>
    </source>
</evidence>
<feature type="domain" description="Succinylglutamate desuccinylase/Aspartoacylase catalytic" evidence="6">
    <location>
        <begin position="37"/>
        <end position="270"/>
    </location>
</feature>
<evidence type="ECO:0000256" key="2">
    <source>
        <dbReference type="ARBA" id="ARBA00022723"/>
    </source>
</evidence>
<evidence type="ECO:0000256" key="5">
    <source>
        <dbReference type="SAM" id="MobiDB-lite"/>
    </source>
</evidence>
<accession>A0A7Y3W406</accession>
<evidence type="ECO:0000313" key="8">
    <source>
        <dbReference type="Proteomes" id="UP000536835"/>
    </source>
</evidence>
<gene>
    <name evidence="7" type="ORF">HK107_00330</name>
</gene>
<evidence type="ECO:0000256" key="1">
    <source>
        <dbReference type="ARBA" id="ARBA00001947"/>
    </source>
</evidence>
<dbReference type="CDD" id="cd06250">
    <property type="entry name" value="M14_PaAOTO_like"/>
    <property type="match status" value="1"/>
</dbReference>
<evidence type="ECO:0000256" key="3">
    <source>
        <dbReference type="ARBA" id="ARBA00022801"/>
    </source>
</evidence>
<dbReference type="EMBL" id="JABFCX010000001">
    <property type="protein sequence ID" value="NNU14767.1"/>
    <property type="molecule type" value="Genomic_DNA"/>
</dbReference>
<dbReference type="Gene3D" id="3.40.630.10">
    <property type="entry name" value="Zn peptidases"/>
    <property type="match status" value="1"/>
</dbReference>
<dbReference type="Pfam" id="PF24827">
    <property type="entry name" value="AstE_AspA_cat"/>
    <property type="match status" value="1"/>
</dbReference>
<keyword evidence="2" id="KW-0479">Metal-binding</keyword>
<proteinExistence type="predicted"/>
<dbReference type="PANTHER" id="PTHR37326">
    <property type="entry name" value="BLL3975 PROTEIN"/>
    <property type="match status" value="1"/>
</dbReference>